<dbReference type="RefSeq" id="WP_191283992.1">
    <property type="nucleotide sequence ID" value="NZ_BNAI01000007.1"/>
</dbReference>
<organism evidence="3 4">
    <name type="scientific">Pseudolysinimonas yzui</name>
    <dbReference type="NCBI Taxonomy" id="2708254"/>
    <lineage>
        <taxon>Bacteria</taxon>
        <taxon>Bacillati</taxon>
        <taxon>Actinomycetota</taxon>
        <taxon>Actinomycetes</taxon>
        <taxon>Micrococcales</taxon>
        <taxon>Microbacteriaceae</taxon>
        <taxon>Pseudolysinimonas</taxon>
    </lineage>
</organism>
<evidence type="ECO:0000313" key="3">
    <source>
        <dbReference type="EMBL" id="GHF23895.1"/>
    </source>
</evidence>
<sequence>MASTPHDRFDDLPADLARVGAHRAPPKRGRGWINFAWAALATGVLIVGGLYGLSRVNPAISFEIPVLAGGDGAEPGTSATPEPEATPMTPDEWKAADPAIALSISVLNGSPTDKQQDVAAELIELAGWPAPAAAVASARDQELTVIYYNGAEYEAIALGLAQLLGTDPANITNSDFYQGAPVTIVLGADYVPPAA</sequence>
<keyword evidence="1" id="KW-0472">Membrane</keyword>
<name>A0A8J3GSM1_9MICO</name>
<comment type="caution">
    <text evidence="3">The sequence shown here is derived from an EMBL/GenBank/DDBJ whole genome shotgun (WGS) entry which is preliminary data.</text>
</comment>
<accession>A0A8J3GSM1</accession>
<dbReference type="Pfam" id="PF13399">
    <property type="entry name" value="LytR_C"/>
    <property type="match status" value="1"/>
</dbReference>
<dbReference type="AlphaFoldDB" id="A0A8J3GSM1"/>
<evidence type="ECO:0000259" key="2">
    <source>
        <dbReference type="Pfam" id="PF13399"/>
    </source>
</evidence>
<dbReference type="Gene3D" id="3.30.70.2390">
    <property type="match status" value="1"/>
</dbReference>
<dbReference type="Proteomes" id="UP000617531">
    <property type="component" value="Unassembled WGS sequence"/>
</dbReference>
<gene>
    <name evidence="3" type="ORF">GCM10011600_26320</name>
</gene>
<reference evidence="3" key="2">
    <citation type="submission" date="2020-09" db="EMBL/GenBank/DDBJ databases">
        <authorList>
            <person name="Sun Q."/>
            <person name="Zhou Y."/>
        </authorList>
    </citation>
    <scope>NUCLEOTIDE SEQUENCE</scope>
    <source>
        <strain evidence="3">CGMCC 1.16548</strain>
    </source>
</reference>
<evidence type="ECO:0000313" key="4">
    <source>
        <dbReference type="Proteomes" id="UP000617531"/>
    </source>
</evidence>
<feature type="transmembrane region" description="Helical" evidence="1">
    <location>
        <begin position="32"/>
        <end position="53"/>
    </location>
</feature>
<reference evidence="3" key="1">
    <citation type="journal article" date="2014" name="Int. J. Syst. Evol. Microbiol.">
        <title>Complete genome sequence of Corynebacterium casei LMG S-19264T (=DSM 44701T), isolated from a smear-ripened cheese.</title>
        <authorList>
            <consortium name="US DOE Joint Genome Institute (JGI-PGF)"/>
            <person name="Walter F."/>
            <person name="Albersmeier A."/>
            <person name="Kalinowski J."/>
            <person name="Ruckert C."/>
        </authorList>
    </citation>
    <scope>NUCLEOTIDE SEQUENCE</scope>
    <source>
        <strain evidence="3">CGMCC 1.16548</strain>
    </source>
</reference>
<dbReference type="EMBL" id="BNAI01000007">
    <property type="protein sequence ID" value="GHF23895.1"/>
    <property type="molecule type" value="Genomic_DNA"/>
</dbReference>
<feature type="domain" description="LytR/CpsA/Psr regulator C-terminal" evidence="2">
    <location>
        <begin position="102"/>
        <end position="190"/>
    </location>
</feature>
<proteinExistence type="predicted"/>
<keyword evidence="4" id="KW-1185">Reference proteome</keyword>
<dbReference type="InterPro" id="IPR027381">
    <property type="entry name" value="LytR/CpsA/Psr_C"/>
</dbReference>
<evidence type="ECO:0000256" key="1">
    <source>
        <dbReference type="SAM" id="Phobius"/>
    </source>
</evidence>
<keyword evidence="1" id="KW-0812">Transmembrane</keyword>
<protein>
    <recommendedName>
        <fullName evidence="2">LytR/CpsA/Psr regulator C-terminal domain-containing protein</fullName>
    </recommendedName>
</protein>
<keyword evidence="1" id="KW-1133">Transmembrane helix</keyword>